<dbReference type="AlphaFoldDB" id="A0A4Y9XTM8"/>
<feature type="region of interest" description="Disordered" evidence="2">
    <location>
        <begin position="1"/>
        <end position="25"/>
    </location>
</feature>
<evidence type="ECO:0000313" key="3">
    <source>
        <dbReference type="EMBL" id="TFY53128.1"/>
    </source>
</evidence>
<dbReference type="Proteomes" id="UP000298390">
    <property type="component" value="Unassembled WGS sequence"/>
</dbReference>
<accession>A0A4Y9XTM8</accession>
<proteinExistence type="predicted"/>
<name>A0A4Y9XTM8_9APHY</name>
<keyword evidence="1" id="KW-0175">Coiled coil</keyword>
<comment type="caution">
    <text evidence="3">The sequence shown here is derived from an EMBL/GenBank/DDBJ whole genome shotgun (WGS) entry which is preliminary data.</text>
</comment>
<gene>
    <name evidence="3" type="ORF">EVJ58_g9626</name>
</gene>
<feature type="region of interest" description="Disordered" evidence="2">
    <location>
        <begin position="50"/>
        <end position="77"/>
    </location>
</feature>
<organism evidence="3 4">
    <name type="scientific">Rhodofomes roseus</name>
    <dbReference type="NCBI Taxonomy" id="34475"/>
    <lineage>
        <taxon>Eukaryota</taxon>
        <taxon>Fungi</taxon>
        <taxon>Dikarya</taxon>
        <taxon>Basidiomycota</taxon>
        <taxon>Agaricomycotina</taxon>
        <taxon>Agaricomycetes</taxon>
        <taxon>Polyporales</taxon>
        <taxon>Rhodofomes</taxon>
    </lineage>
</organism>
<protein>
    <submittedName>
        <fullName evidence="3">Uncharacterized protein</fullName>
    </submittedName>
</protein>
<evidence type="ECO:0000256" key="2">
    <source>
        <dbReference type="SAM" id="MobiDB-lite"/>
    </source>
</evidence>
<reference evidence="3 4" key="1">
    <citation type="submission" date="2019-01" db="EMBL/GenBank/DDBJ databases">
        <title>Genome sequencing of the rare red list fungi Fomitopsis rosea.</title>
        <authorList>
            <person name="Buettner E."/>
            <person name="Kellner H."/>
        </authorList>
    </citation>
    <scope>NUCLEOTIDE SEQUENCE [LARGE SCALE GENOMIC DNA]</scope>
    <source>
        <strain evidence="3 4">DSM 105464</strain>
    </source>
</reference>
<dbReference type="STRING" id="34475.A0A4Y9XTM8"/>
<dbReference type="EMBL" id="SEKV01000867">
    <property type="protein sequence ID" value="TFY53128.1"/>
    <property type="molecule type" value="Genomic_DNA"/>
</dbReference>
<feature type="coiled-coil region" evidence="1">
    <location>
        <begin position="117"/>
        <end position="151"/>
    </location>
</feature>
<evidence type="ECO:0000313" key="4">
    <source>
        <dbReference type="Proteomes" id="UP000298390"/>
    </source>
</evidence>
<sequence length="437" mass="49287">MVFPTRGKHSDVEPEGYLQPSQTPTTMSLDMECQTQKRAGHYVPMLRHQVSSDQEPGELIRPLSPNPTSREESEWSRHRKGRAYAIGSIDGGSPADSEHDVNDMLWDREAEIVAQKLHESLRRNEEITKRNRTLEAQLRAARQELLEARSFIGAGDSISESEIVQAVHELNGEIYQAVKRAVEACRIGQGTTGDYAAVATEPGKRHLDPTIEDFLIEYPPQDDDRITLEIVLQAVIVDDVCQLIDSWGQYSHATMVNEMLDRAHRCMQESEPPSVAGRWRSLTHKYMLKASDKQQEQHERSERKLLEGAVAVFQLACVEPQFHQDEGLRESLGVIARAATKIRRMIKEDVLGSQYMVFIERPDAPFDPDMMEDEHATSSSRMRASNAGVSIVCPSRLGLSRFEKVELEHGWEATILVKPYVVLETVVKELGLIGPQL</sequence>
<evidence type="ECO:0000256" key="1">
    <source>
        <dbReference type="SAM" id="Coils"/>
    </source>
</evidence>